<sequence>MPVFLVLQESEKSFRSVLANEQYAKGAQMKLLRTLVKAGNLDQFLRQISIEAQKEGHSSLFLKAIGIPESPS</sequence>
<evidence type="ECO:0000313" key="2">
    <source>
        <dbReference type="Proteomes" id="UP000006426"/>
    </source>
</evidence>
<name>A0AAD0VAM0_PSEAV</name>
<geneLocation type="plasmid" evidence="2">
    <name>pmppla107</name>
</geneLocation>
<reference evidence="1 2" key="1">
    <citation type="journal article" date="2011" name="PLoS Pathog.">
        <title>Dynamic evolution of pathogenicity revealed by sequencing and comparative genomics of 19 Pseudomonas syringae isolates.</title>
        <authorList>
            <person name="Baltrus D.A."/>
            <person name="Nishimura M.T."/>
            <person name="Romanchuk A."/>
            <person name="Chang J.H."/>
            <person name="Mukhtar M.S."/>
            <person name="Cherkis K."/>
            <person name="Roach J."/>
            <person name="Grant S.R."/>
            <person name="Jones C.D."/>
            <person name="Dangl J.L."/>
        </authorList>
    </citation>
    <scope>NUCLEOTIDE SEQUENCE [LARGE SCALE GENOMIC DNA]</scope>
    <source>
        <strain evidence="1 2">M301315</strain>
    </source>
</reference>
<organism evidence="1 2">
    <name type="scientific">Pseudomonas amygdali pv. lachrymans str. M301315</name>
    <dbReference type="NCBI Taxonomy" id="629260"/>
    <lineage>
        <taxon>Bacteria</taxon>
        <taxon>Pseudomonadati</taxon>
        <taxon>Pseudomonadota</taxon>
        <taxon>Gammaproteobacteria</taxon>
        <taxon>Pseudomonadales</taxon>
        <taxon>Pseudomonadaceae</taxon>
        <taxon>Pseudomonas</taxon>
        <taxon>Pseudomonas amygdali</taxon>
    </lineage>
</organism>
<protein>
    <submittedName>
        <fullName evidence="1">Uncharacterized protein</fullName>
    </submittedName>
</protein>
<keyword evidence="1" id="KW-0614">Plasmid</keyword>
<accession>A0AAD0VAM0</accession>
<dbReference type="Proteomes" id="UP000006426">
    <property type="component" value="Plasmid pmppla107"/>
</dbReference>
<dbReference type="AlphaFoldDB" id="A0AAD0VAM0"/>
<gene>
    <name evidence="1" type="ORF">PLA107_034405</name>
</gene>
<proteinExistence type="predicted"/>
<dbReference type="EMBL" id="CP031226">
    <property type="protein sequence ID" value="AXH60279.1"/>
    <property type="molecule type" value="Genomic_DNA"/>
</dbReference>
<evidence type="ECO:0000313" key="1">
    <source>
        <dbReference type="EMBL" id="AXH60279.1"/>
    </source>
</evidence>